<evidence type="ECO:0000313" key="10">
    <source>
        <dbReference type="Proteomes" id="UP000696280"/>
    </source>
</evidence>
<keyword evidence="2 7" id="KW-0812">Transmembrane</keyword>
<organism evidence="9 10">
    <name type="scientific">Hymenoscyphus fraxineus</name>
    <dbReference type="NCBI Taxonomy" id="746836"/>
    <lineage>
        <taxon>Eukaryota</taxon>
        <taxon>Fungi</taxon>
        <taxon>Dikarya</taxon>
        <taxon>Ascomycota</taxon>
        <taxon>Pezizomycotina</taxon>
        <taxon>Leotiomycetes</taxon>
        <taxon>Helotiales</taxon>
        <taxon>Helotiaceae</taxon>
        <taxon>Hymenoscyphus</taxon>
    </lineage>
</organism>
<dbReference type="Pfam" id="PF20684">
    <property type="entry name" value="Fung_rhodopsin"/>
    <property type="match status" value="1"/>
</dbReference>
<dbReference type="PANTHER" id="PTHR33048">
    <property type="entry name" value="PTH11-LIKE INTEGRAL MEMBRANE PROTEIN (AFU_ORTHOLOGUE AFUA_5G11245)"/>
    <property type="match status" value="1"/>
</dbReference>
<evidence type="ECO:0000256" key="7">
    <source>
        <dbReference type="SAM" id="Phobius"/>
    </source>
</evidence>
<keyword evidence="3 7" id="KW-1133">Transmembrane helix</keyword>
<evidence type="ECO:0000313" key="9">
    <source>
        <dbReference type="EMBL" id="CAG8959490.1"/>
    </source>
</evidence>
<evidence type="ECO:0000256" key="4">
    <source>
        <dbReference type="ARBA" id="ARBA00023136"/>
    </source>
</evidence>
<comment type="similarity">
    <text evidence="5">Belongs to the SAT4 family.</text>
</comment>
<evidence type="ECO:0000256" key="2">
    <source>
        <dbReference type="ARBA" id="ARBA00022692"/>
    </source>
</evidence>
<feature type="region of interest" description="Disordered" evidence="6">
    <location>
        <begin position="331"/>
        <end position="353"/>
    </location>
</feature>
<keyword evidence="10" id="KW-1185">Reference proteome</keyword>
<feature type="transmembrane region" description="Helical" evidence="7">
    <location>
        <begin position="168"/>
        <end position="195"/>
    </location>
</feature>
<dbReference type="InterPro" id="IPR049326">
    <property type="entry name" value="Rhodopsin_dom_fungi"/>
</dbReference>
<protein>
    <recommendedName>
        <fullName evidence="8">Rhodopsin domain-containing protein</fullName>
    </recommendedName>
</protein>
<dbReference type="InterPro" id="IPR052337">
    <property type="entry name" value="SAT4-like"/>
</dbReference>
<dbReference type="OrthoDB" id="444631at2759"/>
<evidence type="ECO:0000256" key="3">
    <source>
        <dbReference type="ARBA" id="ARBA00022989"/>
    </source>
</evidence>
<evidence type="ECO:0000256" key="6">
    <source>
        <dbReference type="SAM" id="MobiDB-lite"/>
    </source>
</evidence>
<gene>
    <name evidence="9" type="ORF">HYFRA_00001389</name>
</gene>
<feature type="transmembrane region" description="Helical" evidence="7">
    <location>
        <begin position="241"/>
        <end position="264"/>
    </location>
</feature>
<reference evidence="9" key="1">
    <citation type="submission" date="2021-07" db="EMBL/GenBank/DDBJ databases">
        <authorList>
            <person name="Durling M."/>
        </authorList>
    </citation>
    <scope>NUCLEOTIDE SEQUENCE</scope>
</reference>
<feature type="transmembrane region" description="Helical" evidence="7">
    <location>
        <begin position="86"/>
        <end position="113"/>
    </location>
</feature>
<dbReference type="GO" id="GO:0016020">
    <property type="term" value="C:membrane"/>
    <property type="evidence" value="ECO:0007669"/>
    <property type="project" value="UniProtKB-SubCell"/>
</dbReference>
<comment type="subcellular location">
    <subcellularLocation>
        <location evidence="1">Membrane</location>
        <topology evidence="1">Multi-pass membrane protein</topology>
    </subcellularLocation>
</comment>
<accession>A0A9N9L869</accession>
<dbReference type="PANTHER" id="PTHR33048:SF93">
    <property type="entry name" value="INTEGRAL MEMBRANE PROTEIN"/>
    <property type="match status" value="1"/>
</dbReference>
<evidence type="ECO:0000256" key="1">
    <source>
        <dbReference type="ARBA" id="ARBA00004141"/>
    </source>
</evidence>
<feature type="transmembrane region" description="Helical" evidence="7">
    <location>
        <begin position="207"/>
        <end position="229"/>
    </location>
</feature>
<proteinExistence type="inferred from homology"/>
<feature type="transmembrane region" description="Helical" evidence="7">
    <location>
        <begin position="15"/>
        <end position="36"/>
    </location>
</feature>
<dbReference type="AlphaFoldDB" id="A0A9N9L869"/>
<evidence type="ECO:0000259" key="8">
    <source>
        <dbReference type="Pfam" id="PF20684"/>
    </source>
</evidence>
<name>A0A9N9L869_9HELO</name>
<feature type="transmembrane region" description="Helical" evidence="7">
    <location>
        <begin position="48"/>
        <end position="66"/>
    </location>
</feature>
<feature type="domain" description="Rhodopsin" evidence="8">
    <location>
        <begin position="32"/>
        <end position="269"/>
    </location>
</feature>
<sequence>MVTYTHPDDNRGPMVLGWLWTTTILAILGVMMRLYARLTTKAIGWDDYLIIAATAVTVFGSSVNQVMVDYGFGRHVEYVLKDIEKIVMWTIIAELQSYLAIGLVKLSVCWFILRMIQGTHRILRASILVLMAILGIMVVVAMLLDALQCFPLEKAWKEHLPGSCISKYVLTHFTIAIGVIGCITDFACVLIPLFLIRGLKMNRRTKWALGAILSFGLVPGACAIGKSVTTNFQSKDQTYDFVPVLLFAAVECNFGIFVASLPALRPFFRSILKSTTSEEKPSHRYRLSGSEIKNTISGISKSKGTRNILTTEDNSDDIPLGKIGVSRTLDIASEPRGSKDDETMKPYYPGDSV</sequence>
<keyword evidence="4 7" id="KW-0472">Membrane</keyword>
<comment type="caution">
    <text evidence="9">The sequence shown here is derived from an EMBL/GenBank/DDBJ whole genome shotgun (WGS) entry which is preliminary data.</text>
</comment>
<dbReference type="Proteomes" id="UP000696280">
    <property type="component" value="Unassembled WGS sequence"/>
</dbReference>
<feature type="transmembrane region" description="Helical" evidence="7">
    <location>
        <begin position="125"/>
        <end position="148"/>
    </location>
</feature>
<dbReference type="EMBL" id="CAJVRL010000092">
    <property type="protein sequence ID" value="CAG8959490.1"/>
    <property type="molecule type" value="Genomic_DNA"/>
</dbReference>
<evidence type="ECO:0000256" key="5">
    <source>
        <dbReference type="ARBA" id="ARBA00038359"/>
    </source>
</evidence>